<sequence length="675" mass="79127">MIVPAENIVETVDLTADDVLLPMLECVVNSIISLQQSSLPANEKEIQIKIIRGALPSQTNLLDSVKTIDSFVITDNGIGFTDKNYRSFETPFSQANKEFGCKGIGRFTVLAAFESLKVESNYLENQVWKYREFEFNTKDEVNLITSEKSEEDVFKTKVRLDNCFNEVIRQKSALKIEDIAESVMQHCLIYYLNDSLPKIMIYDEESSRAESINDLYAKVSKEKERNFEVKKQQFKIYITKTPKEGNRKNNYVHYCANSRVVGNPKNIKNFNSLFNYPISRNGSLYFLDVYVVSEYLNRKSFSTRNGFNIPKEKENLLFANSSPLSFQEIEENLTKVLEDEYNEFVKKSRERSQEEIKSYIKEKAPRYRSFLKKPEVLNSIPPNLSEDKLEEHLYKISYTARKKVENHIDKFINEKQVNEETINQIKDDIKEKTAYDVDSLADYMTRRRAIIELFEKFLDADENGNYKLEEDVHNLIFPMGLTSNDVVYENHNLWLLDERFLNYKFIASDKSITSYSQKKSRKEADLVMIDNPQMFENPIGFGDKNSGEINSMVIFEFKRPGEVAHQKRKGNYRWEFSDLIEPYFDEFLYQQDKKNYKGNQVIVTKNTPKFGFIIVDVLPTNLKQFNEDKGWEKTPFGTYFKIIPKLNLNLEVMTFRKLLEVSRERHNAFFNKLFN</sequence>
<evidence type="ECO:0000313" key="2">
    <source>
        <dbReference type="Proteomes" id="UP000502928"/>
    </source>
</evidence>
<reference evidence="1 2" key="1">
    <citation type="submission" date="2020-02" db="EMBL/GenBank/DDBJ databases">
        <title>Complete genome of Muricauda sp. 501str8.</title>
        <authorList>
            <person name="Dong B."/>
            <person name="Zhu S."/>
            <person name="Yang J."/>
            <person name="Chen J."/>
        </authorList>
    </citation>
    <scope>NUCLEOTIDE SEQUENCE [LARGE SCALE GENOMIC DNA]</scope>
    <source>
        <strain evidence="1 2">501str8</strain>
    </source>
</reference>
<dbReference type="Proteomes" id="UP000502928">
    <property type="component" value="Chromosome"/>
</dbReference>
<keyword evidence="2" id="KW-1185">Reference proteome</keyword>
<protein>
    <recommendedName>
        <fullName evidence="3">ATP-binding protein</fullName>
    </recommendedName>
</protein>
<accession>A0A6G7J8W8</accession>
<dbReference type="AlphaFoldDB" id="A0A6G7J8W8"/>
<dbReference type="KEGG" id="mut:GVT53_20090"/>
<dbReference type="SUPFAM" id="SSF55874">
    <property type="entry name" value="ATPase domain of HSP90 chaperone/DNA topoisomerase II/histidine kinase"/>
    <property type="match status" value="1"/>
</dbReference>
<evidence type="ECO:0000313" key="1">
    <source>
        <dbReference type="EMBL" id="QII46882.1"/>
    </source>
</evidence>
<dbReference type="EMBL" id="CP049616">
    <property type="protein sequence ID" value="QII46882.1"/>
    <property type="molecule type" value="Genomic_DNA"/>
</dbReference>
<organism evidence="1 2">
    <name type="scientific">Flagellimonas oceani</name>
    <dbReference type="NCBI Taxonomy" id="2698672"/>
    <lineage>
        <taxon>Bacteria</taxon>
        <taxon>Pseudomonadati</taxon>
        <taxon>Bacteroidota</taxon>
        <taxon>Flavobacteriia</taxon>
        <taxon>Flavobacteriales</taxon>
        <taxon>Flavobacteriaceae</taxon>
        <taxon>Flagellimonas</taxon>
    </lineage>
</organism>
<dbReference type="InterPro" id="IPR036890">
    <property type="entry name" value="HATPase_C_sf"/>
</dbReference>
<name>A0A6G7J8W8_9FLAO</name>
<evidence type="ECO:0008006" key="3">
    <source>
        <dbReference type="Google" id="ProtNLM"/>
    </source>
</evidence>
<dbReference type="Gene3D" id="3.30.565.10">
    <property type="entry name" value="Histidine kinase-like ATPase, C-terminal domain"/>
    <property type="match status" value="1"/>
</dbReference>
<dbReference type="RefSeq" id="WP_067030865.1">
    <property type="nucleotide sequence ID" value="NZ_CP049616.1"/>
</dbReference>
<proteinExistence type="predicted"/>
<gene>
    <name evidence="1" type="ORF">GVT53_20090</name>
</gene>